<dbReference type="InterPro" id="IPR026956">
    <property type="entry name" value="D-ser_dehydrat-like_dom"/>
</dbReference>
<evidence type="ECO:0000313" key="4">
    <source>
        <dbReference type="EMBL" id="GLQ17642.1"/>
    </source>
</evidence>
<reference evidence="4" key="2">
    <citation type="submission" date="2023-01" db="EMBL/GenBank/DDBJ databases">
        <title>Draft genome sequence of Maritalea porphyrae strain NBRC 107169.</title>
        <authorList>
            <person name="Sun Q."/>
            <person name="Mori K."/>
        </authorList>
    </citation>
    <scope>NUCLEOTIDE SEQUENCE</scope>
    <source>
        <strain evidence="4">NBRC 107169</strain>
    </source>
</reference>
<evidence type="ECO:0000256" key="2">
    <source>
        <dbReference type="ARBA" id="ARBA00023239"/>
    </source>
</evidence>
<gene>
    <name evidence="4" type="ORF">GCM10007879_18910</name>
</gene>
<dbReference type="Gene3D" id="3.20.20.10">
    <property type="entry name" value="Alanine racemase"/>
    <property type="match status" value="1"/>
</dbReference>
<name>A0ABQ5USL1_9HYPH</name>
<evidence type="ECO:0000256" key="1">
    <source>
        <dbReference type="ARBA" id="ARBA00005323"/>
    </source>
</evidence>
<dbReference type="SMART" id="SM01119">
    <property type="entry name" value="D-ser_dehydrat"/>
    <property type="match status" value="1"/>
</dbReference>
<dbReference type="InterPro" id="IPR001608">
    <property type="entry name" value="Ala_racemase_N"/>
</dbReference>
<comment type="caution">
    <text evidence="4">The sequence shown here is derived from an EMBL/GenBank/DDBJ whole genome shotgun (WGS) entry which is preliminary data.</text>
</comment>
<dbReference type="Gene3D" id="2.40.37.20">
    <property type="entry name" value="D-serine dehydratase-like domain"/>
    <property type="match status" value="1"/>
</dbReference>
<dbReference type="InterPro" id="IPR051466">
    <property type="entry name" value="D-amino_acid_metab_enzyme"/>
</dbReference>
<keyword evidence="5" id="KW-1185">Reference proteome</keyword>
<dbReference type="InterPro" id="IPR042208">
    <property type="entry name" value="D-ser_dehydrat-like_sf"/>
</dbReference>
<evidence type="ECO:0000313" key="5">
    <source>
        <dbReference type="Proteomes" id="UP001161405"/>
    </source>
</evidence>
<keyword evidence="2" id="KW-0456">Lyase</keyword>
<proteinExistence type="inferred from homology"/>
<protein>
    <submittedName>
        <fullName evidence="4">Alanine racemase</fullName>
    </submittedName>
</protein>
<dbReference type="SUPFAM" id="SSF51419">
    <property type="entry name" value="PLP-binding barrel"/>
    <property type="match status" value="1"/>
</dbReference>
<dbReference type="Pfam" id="PF14031">
    <property type="entry name" value="D-ser_dehydrat"/>
    <property type="match status" value="1"/>
</dbReference>
<dbReference type="Pfam" id="PF01168">
    <property type="entry name" value="Ala_racemase_N"/>
    <property type="match status" value="1"/>
</dbReference>
<dbReference type="PANTHER" id="PTHR28004:SF2">
    <property type="entry name" value="D-SERINE DEHYDRATASE"/>
    <property type="match status" value="1"/>
</dbReference>
<dbReference type="Proteomes" id="UP001161405">
    <property type="component" value="Unassembled WGS sequence"/>
</dbReference>
<dbReference type="PANTHER" id="PTHR28004">
    <property type="entry name" value="ZGC:162816-RELATED"/>
    <property type="match status" value="1"/>
</dbReference>
<comment type="similarity">
    <text evidence="1">Belongs to the DSD1 family.</text>
</comment>
<dbReference type="RefSeq" id="WP_284363945.1">
    <property type="nucleotide sequence ID" value="NZ_BSNI01000002.1"/>
</dbReference>
<feature type="domain" description="D-serine dehydratase-like" evidence="3">
    <location>
        <begin position="246"/>
        <end position="338"/>
    </location>
</feature>
<sequence>MAQQGSVFSLTTPAVLIDEIIVDKNIARVQKYMDEAGLKARPHIKTHKIPEFAKKQLAAGAVGITCQKISEAQVFADAGINDILLTFNIIGEEKLEALKALHNQITLTVVADSTHTVDGLAKTFSAERPLRVMVECDTGGQRCGVQTPREATELAQYIAEQPSLKFVGLMTYPMPNTEDNVEAFFEQTAGLLKQAGLECEIFSTGGSPSLFSAERTTIANEYRAGTYIYNDRSLVRAGHCGFDDCAMHILTTVVSRPTESRAVLDAGSKALTSDLLGFTDFGYVVDYPEAVITGLSEEHAVVDLSACTKKPEIGEKIRIIPNHTCVVSNLMDNIYVHKGGEFDRKLDVAARGKVW</sequence>
<dbReference type="EMBL" id="BSNI01000002">
    <property type="protein sequence ID" value="GLQ17642.1"/>
    <property type="molecule type" value="Genomic_DNA"/>
</dbReference>
<accession>A0ABQ5USL1</accession>
<evidence type="ECO:0000259" key="3">
    <source>
        <dbReference type="SMART" id="SM01119"/>
    </source>
</evidence>
<dbReference type="InterPro" id="IPR029066">
    <property type="entry name" value="PLP-binding_barrel"/>
</dbReference>
<dbReference type="CDD" id="cd06820">
    <property type="entry name" value="PLPDE_III_LS_D-TA_like"/>
    <property type="match status" value="1"/>
</dbReference>
<reference evidence="4" key="1">
    <citation type="journal article" date="2014" name="Int. J. Syst. Evol. Microbiol.">
        <title>Complete genome of a new Firmicutes species belonging to the dominant human colonic microbiota ('Ruminococcus bicirculans') reveals two chromosomes and a selective capacity to utilize plant glucans.</title>
        <authorList>
            <consortium name="NISC Comparative Sequencing Program"/>
            <person name="Wegmann U."/>
            <person name="Louis P."/>
            <person name="Goesmann A."/>
            <person name="Henrissat B."/>
            <person name="Duncan S.H."/>
            <person name="Flint H.J."/>
        </authorList>
    </citation>
    <scope>NUCLEOTIDE SEQUENCE</scope>
    <source>
        <strain evidence="4">NBRC 107169</strain>
    </source>
</reference>
<organism evidence="4 5">
    <name type="scientific">Maritalea porphyrae</name>
    <dbReference type="NCBI Taxonomy" id="880732"/>
    <lineage>
        <taxon>Bacteria</taxon>
        <taxon>Pseudomonadati</taxon>
        <taxon>Pseudomonadota</taxon>
        <taxon>Alphaproteobacteria</taxon>
        <taxon>Hyphomicrobiales</taxon>
        <taxon>Devosiaceae</taxon>
        <taxon>Maritalea</taxon>
    </lineage>
</organism>